<protein>
    <recommendedName>
        <fullName evidence="4">PIH1 N-terminal domain-containing protein</fullName>
    </recommendedName>
</protein>
<dbReference type="GO" id="GO:0006364">
    <property type="term" value="P:rRNA processing"/>
    <property type="evidence" value="ECO:0007669"/>
    <property type="project" value="TreeGrafter"/>
</dbReference>
<evidence type="ECO:0000256" key="2">
    <source>
        <dbReference type="ARBA" id="ARBA00046233"/>
    </source>
</evidence>
<dbReference type="Pfam" id="PF08190">
    <property type="entry name" value="PIH1"/>
    <property type="match status" value="1"/>
</dbReference>
<dbReference type="GO" id="GO:1990904">
    <property type="term" value="C:ribonucleoprotein complex"/>
    <property type="evidence" value="ECO:0007669"/>
    <property type="project" value="TreeGrafter"/>
</dbReference>
<dbReference type="InterPro" id="IPR012981">
    <property type="entry name" value="PIH1_N"/>
</dbReference>
<sequence length="472" mass="54094">MEAISVANDSGEEFEEEPTTSYEPPPKLEKYAKLSRKFCPVPINLPKRIFEPLNDRPEFRPFILNQPDNIDVALGTEKMCKYFDSLTGYDQNELRKEMIISGRLMPAYFANRAPPGSLNGFLRQNNLFNVRNLEQKYARQGSAFAIPSHQYHSATPPPRQYHNVAATPPNQDRSFSTHSRPRSSFPESQFPLRFEGLQRLPDLFAVINYSTELRKNEIITVETIEATYESGKRFLDELPEPIDDIDEQQLAARIDAGDHSFRVPLSVGEIDVIKDNKKDNALKVDVIVNSTFYEKRLEPEEANFFRHYICMVVCDAIENKHKIELNPNDALKLQRPRIGVIEPMQIFKKPRKSEIISEVQPTKESTSKIGSIAPETEAEETFDGYEQPKGVTMRWLRGELLEIRLELPATERIDSKESLLLKVKSDRLLLAAKKSHSLFDFHFPVLIDPSTTRTKLNLEMQQVTICAKTILP</sequence>
<organism evidence="5 6">
    <name type="scientific">Mesorhabditis belari</name>
    <dbReference type="NCBI Taxonomy" id="2138241"/>
    <lineage>
        <taxon>Eukaryota</taxon>
        <taxon>Metazoa</taxon>
        <taxon>Ecdysozoa</taxon>
        <taxon>Nematoda</taxon>
        <taxon>Chromadorea</taxon>
        <taxon>Rhabditida</taxon>
        <taxon>Rhabditina</taxon>
        <taxon>Rhabditomorpha</taxon>
        <taxon>Rhabditoidea</taxon>
        <taxon>Rhabditidae</taxon>
        <taxon>Mesorhabditinae</taxon>
        <taxon>Mesorhabditis</taxon>
    </lineage>
</organism>
<evidence type="ECO:0000256" key="3">
    <source>
        <dbReference type="SAM" id="MobiDB-lite"/>
    </source>
</evidence>
<name>A0AAF3EGT1_9BILA</name>
<feature type="compositionally biased region" description="Polar residues" evidence="3">
    <location>
        <begin position="168"/>
        <end position="178"/>
    </location>
</feature>
<dbReference type="WBParaSite" id="MBELARI_LOCUS1317">
    <property type="protein sequence ID" value="MBELARI_LOCUS1317"/>
    <property type="gene ID" value="MBELARI_LOCUS1317"/>
</dbReference>
<feature type="region of interest" description="Disordered" evidence="3">
    <location>
        <begin position="1"/>
        <end position="26"/>
    </location>
</feature>
<feature type="region of interest" description="Disordered" evidence="3">
    <location>
        <begin position="149"/>
        <end position="188"/>
    </location>
</feature>
<dbReference type="PANTHER" id="PTHR22997:SF0">
    <property type="entry name" value="PIH1 DOMAIN-CONTAINING PROTEIN 1"/>
    <property type="match status" value="1"/>
</dbReference>
<proteinExistence type="inferred from homology"/>
<dbReference type="GO" id="GO:0000492">
    <property type="term" value="P:box C/D snoRNP assembly"/>
    <property type="evidence" value="ECO:0007669"/>
    <property type="project" value="TreeGrafter"/>
</dbReference>
<evidence type="ECO:0000256" key="1">
    <source>
        <dbReference type="ARBA" id="ARBA00008511"/>
    </source>
</evidence>
<dbReference type="GO" id="GO:0005737">
    <property type="term" value="C:cytoplasm"/>
    <property type="evidence" value="ECO:0007669"/>
    <property type="project" value="TreeGrafter"/>
</dbReference>
<dbReference type="PANTHER" id="PTHR22997">
    <property type="entry name" value="PIH1 DOMAIN-CONTAINING PROTEIN 1"/>
    <property type="match status" value="1"/>
</dbReference>
<dbReference type="GO" id="GO:0097255">
    <property type="term" value="C:R2TP complex"/>
    <property type="evidence" value="ECO:0007669"/>
    <property type="project" value="TreeGrafter"/>
</dbReference>
<dbReference type="InterPro" id="IPR050734">
    <property type="entry name" value="PIH1/Kintoun_subfamily"/>
</dbReference>
<comment type="similarity">
    <text evidence="1">Belongs to the PIH1 family.</text>
</comment>
<reference evidence="6" key="1">
    <citation type="submission" date="2024-02" db="UniProtKB">
        <authorList>
            <consortium name="WormBaseParasite"/>
        </authorList>
    </citation>
    <scope>IDENTIFICATION</scope>
</reference>
<evidence type="ECO:0000259" key="4">
    <source>
        <dbReference type="Pfam" id="PF08190"/>
    </source>
</evidence>
<feature type="domain" description="PIH1 N-terminal" evidence="4">
    <location>
        <begin position="241"/>
        <end position="349"/>
    </location>
</feature>
<evidence type="ECO:0000313" key="6">
    <source>
        <dbReference type="WBParaSite" id="MBELARI_LOCUS1317"/>
    </source>
</evidence>
<keyword evidence="5" id="KW-1185">Reference proteome</keyword>
<comment type="function">
    <text evidence="2">Involved in the assembly of C/D box small nucleolar ribonucleoprotein (snoRNP) particles. Recruits the SWI/SNF complex to the core promoter of rRNA genes and enhances pre-rRNA transcription. Mediates interaction of TELO2 with the R2TP complex which is necessary for the stability of MTOR and SMG1. Positively regulates the assembly and activity of the mTORC1 complex.</text>
</comment>
<accession>A0AAF3EGT1</accession>
<dbReference type="AlphaFoldDB" id="A0AAF3EGT1"/>
<evidence type="ECO:0000313" key="5">
    <source>
        <dbReference type="Proteomes" id="UP000887575"/>
    </source>
</evidence>
<dbReference type="Proteomes" id="UP000887575">
    <property type="component" value="Unassembled WGS sequence"/>
</dbReference>